<keyword evidence="1" id="KW-0805">Transcription regulation</keyword>
<reference evidence="6 7" key="1">
    <citation type="journal article" date="2022" name="Cell">
        <title>Repeat-based holocentromeres influence genome architecture and karyotype evolution.</title>
        <authorList>
            <person name="Hofstatter P.G."/>
            <person name="Thangavel G."/>
            <person name="Lux T."/>
            <person name="Neumann P."/>
            <person name="Vondrak T."/>
            <person name="Novak P."/>
            <person name="Zhang M."/>
            <person name="Costa L."/>
            <person name="Castellani M."/>
            <person name="Scott A."/>
            <person name="Toegelov H."/>
            <person name="Fuchs J."/>
            <person name="Mata-Sucre Y."/>
            <person name="Dias Y."/>
            <person name="Vanzela A.L.L."/>
            <person name="Huettel B."/>
            <person name="Almeida C.C.S."/>
            <person name="Simkova H."/>
            <person name="Souza G."/>
            <person name="Pedrosa-Harand A."/>
            <person name="Macas J."/>
            <person name="Mayer K.F.X."/>
            <person name="Houben A."/>
            <person name="Marques A."/>
        </authorList>
    </citation>
    <scope>NUCLEOTIDE SEQUENCE [LARGE SCALE GENOMIC DNA]</scope>
    <source>
        <strain evidence="6">RhyTen1mFocal</strain>
    </source>
</reference>
<keyword evidence="7" id="KW-1185">Reference proteome</keyword>
<dbReference type="InterPro" id="IPR036093">
    <property type="entry name" value="NAC_dom_sf"/>
</dbReference>
<keyword evidence="2" id="KW-0238">DNA-binding</keyword>
<organism evidence="6 7">
    <name type="scientific">Rhynchospora tenuis</name>
    <dbReference type="NCBI Taxonomy" id="198213"/>
    <lineage>
        <taxon>Eukaryota</taxon>
        <taxon>Viridiplantae</taxon>
        <taxon>Streptophyta</taxon>
        <taxon>Embryophyta</taxon>
        <taxon>Tracheophyta</taxon>
        <taxon>Spermatophyta</taxon>
        <taxon>Magnoliopsida</taxon>
        <taxon>Liliopsida</taxon>
        <taxon>Poales</taxon>
        <taxon>Cyperaceae</taxon>
        <taxon>Cyperoideae</taxon>
        <taxon>Rhynchosporeae</taxon>
        <taxon>Rhynchospora</taxon>
    </lineage>
</organism>
<comment type="caution">
    <text evidence="6">The sequence shown here is derived from an EMBL/GenBank/DDBJ whole genome shotgun (WGS) entry which is preliminary data.</text>
</comment>
<dbReference type="GO" id="GO:0005634">
    <property type="term" value="C:nucleus"/>
    <property type="evidence" value="ECO:0007669"/>
    <property type="project" value="UniProtKB-ARBA"/>
</dbReference>
<keyword evidence="3" id="KW-0804">Transcription</keyword>
<evidence type="ECO:0000256" key="2">
    <source>
        <dbReference type="ARBA" id="ARBA00023125"/>
    </source>
</evidence>
<sequence>MTSLLMERRALILNKGEQSMNLLPGFRFHPTDEELINFYLLRKAVDASFSSIAIGDIDLIKFEPWDLPERANYMGEKEWYFFCTKDRKYPTGTRANRATGTGYWKSTGKDKAIHHGKSLVGMKKTLVFYTGRAPRGQKSDWVMHEFRLEGKYSTYSTYKNEWVVCKVFKKTACEEKATVQDVKTVSSGSDAGTHVNCFSSQEELYAKYAGNTSLCSWHNPSSYNYESSSSLILGEERERESCLALEGNSFYKLKQRSDDREIEIATSSLETGLTTELNQEISSLMCWSY</sequence>
<evidence type="ECO:0000313" key="7">
    <source>
        <dbReference type="Proteomes" id="UP001210211"/>
    </source>
</evidence>
<evidence type="ECO:0000313" key="6">
    <source>
        <dbReference type="EMBL" id="KAJ3705771.1"/>
    </source>
</evidence>
<dbReference type="PANTHER" id="PTHR31744:SF92">
    <property type="entry name" value="NAC DOMAIN-CONTAINING PROTEIN 87"/>
    <property type="match status" value="1"/>
</dbReference>
<dbReference type="FunFam" id="2.170.150.80:FF:000006">
    <property type="entry name" value="NAC domain-containing protein 100-like"/>
    <property type="match status" value="1"/>
</dbReference>
<dbReference type="AlphaFoldDB" id="A0AAD5ZXA6"/>
<dbReference type="EMBL" id="JAMRDG010000001">
    <property type="protein sequence ID" value="KAJ3705771.1"/>
    <property type="molecule type" value="Genomic_DNA"/>
</dbReference>
<dbReference type="GO" id="GO:0003677">
    <property type="term" value="F:DNA binding"/>
    <property type="evidence" value="ECO:0007669"/>
    <property type="project" value="UniProtKB-KW"/>
</dbReference>
<proteinExistence type="predicted"/>
<dbReference type="PROSITE" id="PS51005">
    <property type="entry name" value="NAC"/>
    <property type="match status" value="1"/>
</dbReference>
<dbReference type="PANTHER" id="PTHR31744">
    <property type="entry name" value="PROTEIN CUP-SHAPED COTYLEDON 2-RELATED"/>
    <property type="match status" value="1"/>
</dbReference>
<feature type="domain" description="NAC" evidence="5">
    <location>
        <begin position="22"/>
        <end position="170"/>
    </location>
</feature>
<dbReference type="Proteomes" id="UP001210211">
    <property type="component" value="Unassembled WGS sequence"/>
</dbReference>
<dbReference type="Gene3D" id="2.170.150.80">
    <property type="entry name" value="NAC domain"/>
    <property type="match status" value="1"/>
</dbReference>
<dbReference type="InterPro" id="IPR003441">
    <property type="entry name" value="NAC-dom"/>
</dbReference>
<evidence type="ECO:0000256" key="1">
    <source>
        <dbReference type="ARBA" id="ARBA00023015"/>
    </source>
</evidence>
<accession>A0AAD5ZXA6</accession>
<protein>
    <recommendedName>
        <fullName evidence="5">NAC domain-containing protein</fullName>
    </recommendedName>
</protein>
<dbReference type="Pfam" id="PF02365">
    <property type="entry name" value="NAM"/>
    <property type="match status" value="1"/>
</dbReference>
<gene>
    <name evidence="6" type="ORF">LUZ61_009476</name>
</gene>
<evidence type="ECO:0000256" key="3">
    <source>
        <dbReference type="ARBA" id="ARBA00023163"/>
    </source>
</evidence>
<dbReference type="GO" id="GO:0006355">
    <property type="term" value="P:regulation of DNA-templated transcription"/>
    <property type="evidence" value="ECO:0007669"/>
    <property type="project" value="InterPro"/>
</dbReference>
<evidence type="ECO:0000256" key="4">
    <source>
        <dbReference type="ARBA" id="ARBA00023242"/>
    </source>
</evidence>
<evidence type="ECO:0000259" key="5">
    <source>
        <dbReference type="PROSITE" id="PS51005"/>
    </source>
</evidence>
<name>A0AAD5ZXA6_9POAL</name>
<keyword evidence="4" id="KW-0539">Nucleus</keyword>
<dbReference type="SUPFAM" id="SSF101941">
    <property type="entry name" value="NAC domain"/>
    <property type="match status" value="1"/>
</dbReference>